<organism evidence="6 7">
    <name type="scientific">Potamilus streckersoni</name>
    <dbReference type="NCBI Taxonomy" id="2493646"/>
    <lineage>
        <taxon>Eukaryota</taxon>
        <taxon>Metazoa</taxon>
        <taxon>Spiralia</taxon>
        <taxon>Lophotrochozoa</taxon>
        <taxon>Mollusca</taxon>
        <taxon>Bivalvia</taxon>
        <taxon>Autobranchia</taxon>
        <taxon>Heteroconchia</taxon>
        <taxon>Palaeoheterodonta</taxon>
        <taxon>Unionida</taxon>
        <taxon>Unionoidea</taxon>
        <taxon>Unionidae</taxon>
        <taxon>Ambleminae</taxon>
        <taxon>Lampsilini</taxon>
        <taxon>Potamilus</taxon>
    </lineage>
</organism>
<evidence type="ECO:0000313" key="6">
    <source>
        <dbReference type="EMBL" id="KAK3609299.1"/>
    </source>
</evidence>
<dbReference type="InterPro" id="IPR001841">
    <property type="entry name" value="Znf_RING"/>
</dbReference>
<dbReference type="SMART" id="SM00184">
    <property type="entry name" value="RING"/>
    <property type="match status" value="1"/>
</dbReference>
<dbReference type="CDD" id="cd19776">
    <property type="entry name" value="Bbox2_TRIM25_C-IV"/>
    <property type="match status" value="1"/>
</dbReference>
<dbReference type="PROSITE" id="PS00518">
    <property type="entry name" value="ZF_RING_1"/>
    <property type="match status" value="1"/>
</dbReference>
<dbReference type="PROSITE" id="PS50089">
    <property type="entry name" value="ZF_RING_2"/>
    <property type="match status" value="1"/>
</dbReference>
<dbReference type="SUPFAM" id="SSF57850">
    <property type="entry name" value="RING/U-box"/>
    <property type="match status" value="1"/>
</dbReference>
<dbReference type="PANTHER" id="PTHR25462">
    <property type="entry name" value="BONUS, ISOFORM C-RELATED"/>
    <property type="match status" value="1"/>
</dbReference>
<evidence type="ECO:0000256" key="3">
    <source>
        <dbReference type="ARBA" id="ARBA00022833"/>
    </source>
</evidence>
<dbReference type="EMBL" id="JAEAOA010002219">
    <property type="protein sequence ID" value="KAK3609299.1"/>
    <property type="molecule type" value="Genomic_DNA"/>
</dbReference>
<dbReference type="Pfam" id="PF13445">
    <property type="entry name" value="zf-RING_UBOX"/>
    <property type="match status" value="1"/>
</dbReference>
<name>A0AAE0WCL6_9BIVA</name>
<dbReference type="SUPFAM" id="SSF57845">
    <property type="entry name" value="B-box zinc-binding domain"/>
    <property type="match status" value="1"/>
</dbReference>
<comment type="caution">
    <text evidence="6">The sequence shown here is derived from an EMBL/GenBank/DDBJ whole genome shotgun (WGS) entry which is preliminary data.</text>
</comment>
<dbReference type="AlphaFoldDB" id="A0AAE0WCL6"/>
<accession>A0AAE0WCL6</accession>
<gene>
    <name evidence="6" type="ORF">CHS0354_038007</name>
</gene>
<dbReference type="PANTHER" id="PTHR25462:SF296">
    <property type="entry name" value="MEIOTIC P26, ISOFORM F"/>
    <property type="match status" value="1"/>
</dbReference>
<dbReference type="SUPFAM" id="SSF101898">
    <property type="entry name" value="NHL repeat"/>
    <property type="match status" value="1"/>
</dbReference>
<dbReference type="GO" id="GO:0008270">
    <property type="term" value="F:zinc ion binding"/>
    <property type="evidence" value="ECO:0007669"/>
    <property type="project" value="UniProtKB-KW"/>
</dbReference>
<evidence type="ECO:0000313" key="7">
    <source>
        <dbReference type="Proteomes" id="UP001195483"/>
    </source>
</evidence>
<feature type="domain" description="RING-type" evidence="5">
    <location>
        <begin position="9"/>
        <end position="53"/>
    </location>
</feature>
<evidence type="ECO:0000256" key="2">
    <source>
        <dbReference type="ARBA" id="ARBA00022771"/>
    </source>
</evidence>
<evidence type="ECO:0000256" key="1">
    <source>
        <dbReference type="ARBA" id="ARBA00022723"/>
    </source>
</evidence>
<reference evidence="6" key="3">
    <citation type="submission" date="2023-05" db="EMBL/GenBank/DDBJ databases">
        <authorList>
            <person name="Smith C.H."/>
        </authorList>
    </citation>
    <scope>NUCLEOTIDE SEQUENCE</scope>
    <source>
        <strain evidence="6">CHS0354</strain>
        <tissue evidence="6">Mantle</tissue>
    </source>
</reference>
<dbReference type="InterPro" id="IPR027370">
    <property type="entry name" value="Znf-RING_euk"/>
</dbReference>
<dbReference type="InterPro" id="IPR047153">
    <property type="entry name" value="TRIM45/56/19-like"/>
</dbReference>
<proteinExistence type="predicted"/>
<evidence type="ECO:0000259" key="5">
    <source>
        <dbReference type="PROSITE" id="PS50089"/>
    </source>
</evidence>
<keyword evidence="2 4" id="KW-0863">Zinc-finger</keyword>
<reference evidence="6" key="1">
    <citation type="journal article" date="2021" name="Genome Biol. Evol.">
        <title>A High-Quality Reference Genome for a Parasitic Bivalve with Doubly Uniparental Inheritance (Bivalvia: Unionida).</title>
        <authorList>
            <person name="Smith C.H."/>
        </authorList>
    </citation>
    <scope>NUCLEOTIDE SEQUENCE</scope>
    <source>
        <strain evidence="6">CHS0354</strain>
    </source>
</reference>
<reference evidence="6" key="2">
    <citation type="journal article" date="2021" name="Genome Biol. Evol.">
        <title>Developing a high-quality reference genome for a parasitic bivalve with doubly uniparental inheritance (Bivalvia: Unionida).</title>
        <authorList>
            <person name="Smith C.H."/>
        </authorList>
    </citation>
    <scope>NUCLEOTIDE SEQUENCE</scope>
    <source>
        <strain evidence="6">CHS0354</strain>
        <tissue evidence="6">Mantle</tissue>
    </source>
</reference>
<dbReference type="InterPro" id="IPR013083">
    <property type="entry name" value="Znf_RING/FYVE/PHD"/>
</dbReference>
<dbReference type="InterPro" id="IPR017907">
    <property type="entry name" value="Znf_RING_CS"/>
</dbReference>
<protein>
    <recommendedName>
        <fullName evidence="5">RING-type domain-containing protein</fullName>
    </recommendedName>
</protein>
<sequence length="614" mass="70700">MASANPLDCPLCFQRFVKPKSLPCSHTFCGKCLESHINTSQVNPNKFMCPVCRQRFRGKVSTLPDNVVIQSILDDETKKDAQMQNKDDEVSEKCDRHEESLTFYCKSHRIFCCGKCYLEKHRLCHVTTSSDYLKFLNLPKHSCRIKVELEELRDHIKSQNEYMSKTKYVLVQQKDKIKEEIFNQRLNFTALWNQLEKEILDELEDQTNNEIKEIQWRQDNLINCSLIIDQDIASIETSTQKSEFQLLMMLRRVELGMRNYHQSVNEVRNELQDVAVHFSSDIVLQDIKTNVKKLGTLTFSKKTPKLPKCPTLPDPLLTTKDQSWWDHLVRMLTANKEMPVDITQAVLDGKFDPRDKNDNEPCHISAVVGLPDDILIMADNQNRNLKLVKGEEIKVSKELKGQPWDLDAMSPTEVVVTLPKERLLMFFEVKEDDMICSRFNIHTRLECWGVTTVDSIIAITTFKHGNSVLLLDINGREIRELTTFGLVSNHPFTSCLHINADYYSNTLFVSCETRYSLVAVDTNGRYIYKYSNSKLGLPGGILVGRNCSTFLFDAKSQIVHQITSSGKEHREINIAQSENIGAAICGPVKGTFIQNRFRFFLLSENGRLMLLYRF</sequence>
<dbReference type="Proteomes" id="UP001195483">
    <property type="component" value="Unassembled WGS sequence"/>
</dbReference>
<keyword evidence="3" id="KW-0862">Zinc</keyword>
<evidence type="ECO:0000256" key="4">
    <source>
        <dbReference type="PROSITE-ProRule" id="PRU00175"/>
    </source>
</evidence>
<dbReference type="Gene3D" id="3.30.40.10">
    <property type="entry name" value="Zinc/RING finger domain, C3HC4 (zinc finger)"/>
    <property type="match status" value="1"/>
</dbReference>
<keyword evidence="7" id="KW-1185">Reference proteome</keyword>
<keyword evidence="1" id="KW-0479">Metal-binding</keyword>